<feature type="domain" description="DUF4340" evidence="1">
    <location>
        <begin position="76"/>
        <end position="204"/>
    </location>
</feature>
<organism evidence="2 3">
    <name type="scientific">Mordavella massiliensis</name>
    <dbReference type="NCBI Taxonomy" id="1871024"/>
    <lineage>
        <taxon>Bacteria</taxon>
        <taxon>Bacillati</taxon>
        <taxon>Bacillota</taxon>
        <taxon>Clostridia</taxon>
        <taxon>Eubacteriales</taxon>
        <taxon>Clostridiaceae</taxon>
        <taxon>Mordavella</taxon>
    </lineage>
</organism>
<reference evidence="2" key="2">
    <citation type="journal article" date="2021" name="Sci. Rep.">
        <title>The distribution of antibiotic resistance genes in chicken gut microbiota commensals.</title>
        <authorList>
            <person name="Juricova H."/>
            <person name="Matiasovicova J."/>
            <person name="Kubasova T."/>
            <person name="Cejkova D."/>
            <person name="Rychlik I."/>
        </authorList>
    </citation>
    <scope>NUCLEOTIDE SEQUENCE</scope>
    <source>
        <strain evidence="2">An420c</strain>
    </source>
</reference>
<name>A0A938X3E0_9CLOT</name>
<reference evidence="2" key="1">
    <citation type="submission" date="2020-08" db="EMBL/GenBank/DDBJ databases">
        <authorList>
            <person name="Cejkova D."/>
            <person name="Kubasova T."/>
            <person name="Jahodarova E."/>
            <person name="Rychlik I."/>
        </authorList>
    </citation>
    <scope>NUCLEOTIDE SEQUENCE</scope>
    <source>
        <strain evidence="2">An420c</strain>
    </source>
</reference>
<evidence type="ECO:0000259" key="1">
    <source>
        <dbReference type="Pfam" id="PF14238"/>
    </source>
</evidence>
<dbReference type="Proteomes" id="UP000713880">
    <property type="component" value="Unassembled WGS sequence"/>
</dbReference>
<dbReference type="InterPro" id="IPR025641">
    <property type="entry name" value="DUF4340"/>
</dbReference>
<dbReference type="AlphaFoldDB" id="A0A938X3E0"/>
<dbReference type="RefSeq" id="WP_204909288.1">
    <property type="nucleotide sequence ID" value="NZ_JACJLV010000029.1"/>
</dbReference>
<gene>
    <name evidence="2" type="ORF">H6A13_09190</name>
</gene>
<comment type="caution">
    <text evidence="2">The sequence shown here is derived from an EMBL/GenBank/DDBJ whole genome shotgun (WGS) entry which is preliminary data.</text>
</comment>
<keyword evidence="3" id="KW-1185">Reference proteome</keyword>
<evidence type="ECO:0000313" key="3">
    <source>
        <dbReference type="Proteomes" id="UP000713880"/>
    </source>
</evidence>
<sequence length="305" mass="33505">MKEKKMLILLLAAFVALAGCYVGIEFWNAEKEEQEKAEEEAAKIYLTGEESLTAVSYASGESRMGFVKEDGTWYDEDDREIPLSQDVVENFADAVGSLCAERELEDPDDVADYGLDSPSYTVAYTTEAGEEGEVYIGNQAEDDYYAMVKGSDKIYTITADLPGRLDFDLSGYIQNDTVPSISSGNLQKVEITENGSTVAYEEEEDLSELAGGWGTLSLAAPKDYHVTEETLADYGLDEASRTTAVAEYEDTDSGEKETFTVYLGSTDSDGNRYVMVKDSVLVYTISQSVAENMLTVDETTEEAEE</sequence>
<accession>A0A938X3E0</accession>
<proteinExistence type="predicted"/>
<evidence type="ECO:0000313" key="2">
    <source>
        <dbReference type="EMBL" id="MBM6827263.1"/>
    </source>
</evidence>
<dbReference type="EMBL" id="JACJLV010000029">
    <property type="protein sequence ID" value="MBM6827263.1"/>
    <property type="molecule type" value="Genomic_DNA"/>
</dbReference>
<dbReference type="Pfam" id="PF14238">
    <property type="entry name" value="DUF4340"/>
    <property type="match status" value="1"/>
</dbReference>
<protein>
    <submittedName>
        <fullName evidence="2">DUF4340 domain-containing protein</fullName>
    </submittedName>
</protein>
<dbReference type="PROSITE" id="PS51257">
    <property type="entry name" value="PROKAR_LIPOPROTEIN"/>
    <property type="match status" value="1"/>
</dbReference>